<proteinExistence type="predicted"/>
<comment type="caution">
    <text evidence="2">The sequence shown here is derived from an EMBL/GenBank/DDBJ whole genome shotgun (WGS) entry which is preliminary data.</text>
</comment>
<accession>A0A0F9NZK4</accession>
<dbReference type="EMBL" id="LAZR01002845">
    <property type="protein sequence ID" value="KKN24925.1"/>
    <property type="molecule type" value="Genomic_DNA"/>
</dbReference>
<reference evidence="2" key="1">
    <citation type="journal article" date="2015" name="Nature">
        <title>Complex archaea that bridge the gap between prokaryotes and eukaryotes.</title>
        <authorList>
            <person name="Spang A."/>
            <person name="Saw J.H."/>
            <person name="Jorgensen S.L."/>
            <person name="Zaremba-Niedzwiedzka K."/>
            <person name="Martijn J."/>
            <person name="Lind A.E."/>
            <person name="van Eijk R."/>
            <person name="Schleper C."/>
            <person name="Guy L."/>
            <person name="Ettema T.J."/>
        </authorList>
    </citation>
    <scope>NUCLEOTIDE SEQUENCE</scope>
</reference>
<name>A0A0F9NZK4_9ZZZZ</name>
<dbReference type="PANTHER" id="PTHR35458">
    <property type="entry name" value="SLR0755 PROTEIN"/>
    <property type="match status" value="1"/>
</dbReference>
<dbReference type="GO" id="GO:0004540">
    <property type="term" value="F:RNA nuclease activity"/>
    <property type="evidence" value="ECO:0007669"/>
    <property type="project" value="InterPro"/>
</dbReference>
<gene>
    <name evidence="2" type="ORF">LCGC14_0889950</name>
</gene>
<dbReference type="Gene3D" id="3.40.50.1010">
    <property type="entry name" value="5'-nuclease"/>
    <property type="match status" value="1"/>
</dbReference>
<dbReference type="PANTHER" id="PTHR35458:SF8">
    <property type="entry name" value="SLR0650 PROTEIN"/>
    <property type="match status" value="1"/>
</dbReference>
<dbReference type="InterPro" id="IPR021139">
    <property type="entry name" value="NYN"/>
</dbReference>
<evidence type="ECO:0000259" key="1">
    <source>
        <dbReference type="Pfam" id="PF01936"/>
    </source>
</evidence>
<dbReference type="CDD" id="cd10911">
    <property type="entry name" value="PIN_LabA"/>
    <property type="match status" value="1"/>
</dbReference>
<dbReference type="AlphaFoldDB" id="A0A0F9NZK4"/>
<dbReference type="Pfam" id="PF01936">
    <property type="entry name" value="NYN"/>
    <property type="match status" value="1"/>
</dbReference>
<feature type="domain" description="NYN" evidence="1">
    <location>
        <begin position="11"/>
        <end position="158"/>
    </location>
</feature>
<dbReference type="InterPro" id="IPR047140">
    <property type="entry name" value="LabA"/>
</dbReference>
<organism evidence="2">
    <name type="scientific">marine sediment metagenome</name>
    <dbReference type="NCBI Taxonomy" id="412755"/>
    <lineage>
        <taxon>unclassified sequences</taxon>
        <taxon>metagenomes</taxon>
        <taxon>ecological metagenomes</taxon>
    </lineage>
</organism>
<sequence length="191" mass="21374">MTSAYAHRGYRTLVLVDNVNLYVSCKTAFQGTPDHEKLLLLARAGNPLYRARVYGVRHSDEKMDRWTETIRAKGFEVLEKSVIHRADGTSKADWDVEICIDAWRMLDQYDMLVLVTGDGDFADLARRCSKELGKIVRAIGVERSTAQVLIDSVDEFIPFTQDMLLENRNRTADGAGNGVSLGTAFRQADTG</sequence>
<evidence type="ECO:0000313" key="2">
    <source>
        <dbReference type="EMBL" id="KKN24925.1"/>
    </source>
</evidence>
<protein>
    <recommendedName>
        <fullName evidence="1">NYN domain-containing protein</fullName>
    </recommendedName>
</protein>